<sequence>MQHVAPALVQPTMHPGAAGHPGLAPANAQTHSQFHQQRAGVLRQMPRPTPAQSQNAQRNRTAQQARSAAEPENALMRAIANAERSGTGDDEAMPDGMERALSARLDDKGGPAGVDVLQCDEAADATPDEGALKQLRERLGGGAEIGGVSALDDALALAGRMAAPGKGALAERVADLRRSAAQDPAMRRHDLDGVQVWMAQRQAASINLLVSCLEQGAGLHAQLRGNGLLDKGDDGKGPSSAERTGLGLLEAGRAAGGAALLTRLGAVGGQGRDGRKASQMVAATLRTLPHELWATNEARGKLLQELDQDAGEGAAPAQGADRTERQLRASQEHRHA</sequence>
<feature type="region of interest" description="Disordered" evidence="1">
    <location>
        <begin position="305"/>
        <end position="336"/>
    </location>
</feature>
<feature type="region of interest" description="Disordered" evidence="1">
    <location>
        <begin position="11"/>
        <end position="72"/>
    </location>
</feature>
<feature type="compositionally biased region" description="Low complexity" evidence="1">
    <location>
        <begin position="15"/>
        <end position="28"/>
    </location>
</feature>
<keyword evidence="3" id="KW-1185">Reference proteome</keyword>
<dbReference type="AlphaFoldDB" id="A0A2S2DDX1"/>
<dbReference type="KEGG" id="mtim:DIR46_03125"/>
<name>A0A2S2DDX1_9BURK</name>
<proteinExistence type="predicted"/>
<evidence type="ECO:0000313" key="2">
    <source>
        <dbReference type="EMBL" id="AWL03537.1"/>
    </source>
</evidence>
<dbReference type="EMBL" id="CP029343">
    <property type="protein sequence ID" value="AWL03537.1"/>
    <property type="molecule type" value="Genomic_DNA"/>
</dbReference>
<accession>A0A2S2DDX1</accession>
<gene>
    <name evidence="2" type="ORF">DIR46_03125</name>
</gene>
<evidence type="ECO:0000256" key="1">
    <source>
        <dbReference type="SAM" id="MobiDB-lite"/>
    </source>
</evidence>
<protein>
    <submittedName>
        <fullName evidence="2">Uncharacterized protein</fullName>
    </submittedName>
</protein>
<evidence type="ECO:0000313" key="3">
    <source>
        <dbReference type="Proteomes" id="UP000245820"/>
    </source>
</evidence>
<feature type="compositionally biased region" description="Low complexity" evidence="1">
    <location>
        <begin position="51"/>
        <end position="68"/>
    </location>
</feature>
<feature type="compositionally biased region" description="Basic and acidic residues" evidence="1">
    <location>
        <begin position="321"/>
        <end position="336"/>
    </location>
</feature>
<dbReference type="Proteomes" id="UP000245820">
    <property type="component" value="Chromosome"/>
</dbReference>
<organism evidence="2 3">
    <name type="scientific">Massilia oculi</name>
    <dbReference type="NCBI Taxonomy" id="945844"/>
    <lineage>
        <taxon>Bacteria</taxon>
        <taxon>Pseudomonadati</taxon>
        <taxon>Pseudomonadota</taxon>
        <taxon>Betaproteobacteria</taxon>
        <taxon>Burkholderiales</taxon>
        <taxon>Oxalobacteraceae</taxon>
        <taxon>Telluria group</taxon>
        <taxon>Massilia</taxon>
    </lineage>
</organism>
<reference evidence="2 3" key="1">
    <citation type="submission" date="2018-05" db="EMBL/GenBank/DDBJ databases">
        <title>Complete genome sequence of Massilia oculi sp. nov. CCUG 43427T (=DSM 26321T), the type strain of M. oculi, and comparison with genome sequences of other Massilia strains.</title>
        <authorList>
            <person name="Zhu B."/>
        </authorList>
    </citation>
    <scope>NUCLEOTIDE SEQUENCE [LARGE SCALE GENOMIC DNA]</scope>
    <source>
        <strain evidence="2 3">CCUG 43427</strain>
    </source>
</reference>